<reference evidence="1" key="1">
    <citation type="submission" date="2021-09" db="EMBL/GenBank/DDBJ databases">
        <title>The genome of Mauremys mutica provides insights into the evolution of semi-aquatic lifestyle.</title>
        <authorList>
            <person name="Gong S."/>
            <person name="Gao Y."/>
        </authorList>
    </citation>
    <scope>NUCLEOTIDE SEQUENCE</scope>
    <source>
        <strain evidence="1">MM-2020</strain>
        <tissue evidence="1">Muscle</tissue>
    </source>
</reference>
<keyword evidence="2" id="KW-1185">Reference proteome</keyword>
<evidence type="ECO:0000313" key="2">
    <source>
        <dbReference type="Proteomes" id="UP000827986"/>
    </source>
</evidence>
<gene>
    <name evidence="1" type="ORF">KIL84_020520</name>
</gene>
<comment type="caution">
    <text evidence="1">The sequence shown here is derived from an EMBL/GenBank/DDBJ whole genome shotgun (WGS) entry which is preliminary data.</text>
</comment>
<protein>
    <submittedName>
        <fullName evidence="1">Uncharacterized protein</fullName>
    </submittedName>
</protein>
<evidence type="ECO:0000313" key="1">
    <source>
        <dbReference type="EMBL" id="KAH1187771.1"/>
    </source>
</evidence>
<dbReference type="AlphaFoldDB" id="A0A9D4BBA1"/>
<accession>A0A9D4BBA1</accession>
<organism evidence="1 2">
    <name type="scientific">Mauremys mutica</name>
    <name type="common">yellowpond turtle</name>
    <dbReference type="NCBI Taxonomy" id="74926"/>
    <lineage>
        <taxon>Eukaryota</taxon>
        <taxon>Metazoa</taxon>
        <taxon>Chordata</taxon>
        <taxon>Craniata</taxon>
        <taxon>Vertebrata</taxon>
        <taxon>Euteleostomi</taxon>
        <taxon>Archelosauria</taxon>
        <taxon>Testudinata</taxon>
        <taxon>Testudines</taxon>
        <taxon>Cryptodira</taxon>
        <taxon>Durocryptodira</taxon>
        <taxon>Testudinoidea</taxon>
        <taxon>Geoemydidae</taxon>
        <taxon>Geoemydinae</taxon>
        <taxon>Mauremys</taxon>
    </lineage>
</organism>
<name>A0A9D4BBA1_9SAUR</name>
<sequence length="124" mass="14143">MAHGLAKQIVLVYCITYMASPVFRQLVKKILAPVNGLTAVLNPIRHQAIEWSCIFIHRAPSSLKEKCPHLAHPHNSKVFRVRRPYLKEETVKGILEVFYLVLVFGHLAKYAAHCGTNTLRSLWK</sequence>
<dbReference type="Proteomes" id="UP000827986">
    <property type="component" value="Unassembled WGS sequence"/>
</dbReference>
<dbReference type="EMBL" id="JAHDVG010000463">
    <property type="protein sequence ID" value="KAH1187771.1"/>
    <property type="molecule type" value="Genomic_DNA"/>
</dbReference>
<proteinExistence type="predicted"/>